<reference evidence="6 7" key="2">
    <citation type="submission" date="2018-12" db="EMBL/GenBank/DDBJ databases">
        <title>Simiduia agarivorans gen. nov., sp. nov., a marine, agarolytic bacterium isolated from shallow coastal water from Keelung, Taiwan.</title>
        <authorList>
            <person name="Shieh W.Y."/>
        </authorList>
    </citation>
    <scope>NUCLEOTIDE SEQUENCE [LARGE SCALE GENOMIC DNA]</scope>
    <source>
        <strain evidence="6 7">GTF-13</strain>
    </source>
</reference>
<accession>A0A3P3VJD1</accession>
<evidence type="ECO:0000313" key="6">
    <source>
        <dbReference type="EMBL" id="RRJ82810.1"/>
    </source>
</evidence>
<dbReference type="EMBL" id="QWEZ01000002">
    <property type="protein sequence ID" value="RRJ82810.1"/>
    <property type="molecule type" value="Genomic_DNA"/>
</dbReference>
<reference evidence="6 7" key="1">
    <citation type="submission" date="2018-08" db="EMBL/GenBank/DDBJ databases">
        <authorList>
            <person name="Khan S.A."/>
        </authorList>
    </citation>
    <scope>NUCLEOTIDE SEQUENCE [LARGE SCALE GENOMIC DNA]</scope>
    <source>
        <strain evidence="6 7">GTF-13</strain>
    </source>
</reference>
<dbReference type="AlphaFoldDB" id="A0A3P3VJD1"/>
<comment type="caution">
    <text evidence="6">The sequence shown here is derived from an EMBL/GenBank/DDBJ whole genome shotgun (WGS) entry which is preliminary data.</text>
</comment>
<evidence type="ECO:0000256" key="1">
    <source>
        <dbReference type="ARBA" id="ARBA00007963"/>
    </source>
</evidence>
<feature type="domain" description="Archease" evidence="5">
    <location>
        <begin position="13"/>
        <end position="150"/>
    </location>
</feature>
<sequence length="151" mass="17417">MARYAFIEEPKGGVGMEIIAEDEESICNAAFAALCLYCWEPESVDEHDSVEIAWYGFDLRTAIVGLLSEALFRMENDQIVFRRFETLAIEEVDDLDDRHRRKQIRISGRAYGEPYDPGKHRRRFPVSAVVLTHLRLKPCNDGLRFYCVLDA</sequence>
<dbReference type="Proteomes" id="UP000280792">
    <property type="component" value="Unassembled WGS sequence"/>
</dbReference>
<dbReference type="RefSeq" id="WP_125016892.1">
    <property type="nucleotide sequence ID" value="NZ_QWEZ01000002.1"/>
</dbReference>
<keyword evidence="7" id="KW-1185">Reference proteome</keyword>
<proteinExistence type="inferred from homology"/>
<name>A0A3P3VJD1_9GAMM</name>
<evidence type="ECO:0000313" key="7">
    <source>
        <dbReference type="Proteomes" id="UP000280792"/>
    </source>
</evidence>
<dbReference type="SUPFAM" id="SSF69819">
    <property type="entry name" value="MTH1598-like"/>
    <property type="match status" value="1"/>
</dbReference>
<keyword evidence="2" id="KW-0819">tRNA processing</keyword>
<organism evidence="6 7">
    <name type="scientific">Aestuariirhabdus litorea</name>
    <dbReference type="NCBI Taxonomy" id="2528527"/>
    <lineage>
        <taxon>Bacteria</taxon>
        <taxon>Pseudomonadati</taxon>
        <taxon>Pseudomonadota</taxon>
        <taxon>Gammaproteobacteria</taxon>
        <taxon>Oceanospirillales</taxon>
        <taxon>Aestuariirhabdaceae</taxon>
        <taxon>Aestuariirhabdus</taxon>
    </lineage>
</organism>
<evidence type="ECO:0000256" key="3">
    <source>
        <dbReference type="ARBA" id="ARBA00022723"/>
    </source>
</evidence>
<dbReference type="GO" id="GO:0008033">
    <property type="term" value="P:tRNA processing"/>
    <property type="evidence" value="ECO:0007669"/>
    <property type="project" value="UniProtKB-KW"/>
</dbReference>
<dbReference type="InterPro" id="IPR036820">
    <property type="entry name" value="Archease_dom_sf"/>
</dbReference>
<keyword evidence="4" id="KW-0106">Calcium</keyword>
<comment type="similarity">
    <text evidence="1">Belongs to the archease family.</text>
</comment>
<evidence type="ECO:0000256" key="4">
    <source>
        <dbReference type="ARBA" id="ARBA00022837"/>
    </source>
</evidence>
<evidence type="ECO:0000256" key="2">
    <source>
        <dbReference type="ARBA" id="ARBA00022694"/>
    </source>
</evidence>
<keyword evidence="3" id="KW-0479">Metal-binding</keyword>
<dbReference type="Gene3D" id="3.55.10.10">
    <property type="entry name" value="Archease domain"/>
    <property type="match status" value="1"/>
</dbReference>
<dbReference type="InterPro" id="IPR023572">
    <property type="entry name" value="Archease_dom"/>
</dbReference>
<dbReference type="Pfam" id="PF01951">
    <property type="entry name" value="Archease"/>
    <property type="match status" value="1"/>
</dbReference>
<gene>
    <name evidence="6" type="ORF">D0544_13240</name>
</gene>
<evidence type="ECO:0000259" key="5">
    <source>
        <dbReference type="Pfam" id="PF01951"/>
    </source>
</evidence>
<protein>
    <submittedName>
        <fullName evidence="6">Archease</fullName>
    </submittedName>
</protein>
<dbReference type="GO" id="GO:0046872">
    <property type="term" value="F:metal ion binding"/>
    <property type="evidence" value="ECO:0007669"/>
    <property type="project" value="UniProtKB-KW"/>
</dbReference>